<name>A0A8H7GMQ9_9ASCO</name>
<organism evidence="2 3">
    <name type="scientific">Metschnikowia pulcherrima</name>
    <dbReference type="NCBI Taxonomy" id="27326"/>
    <lineage>
        <taxon>Eukaryota</taxon>
        <taxon>Fungi</taxon>
        <taxon>Dikarya</taxon>
        <taxon>Ascomycota</taxon>
        <taxon>Saccharomycotina</taxon>
        <taxon>Pichiomycetes</taxon>
        <taxon>Metschnikowiaceae</taxon>
        <taxon>Metschnikowia</taxon>
    </lineage>
</organism>
<evidence type="ECO:0000313" key="3">
    <source>
        <dbReference type="Proteomes" id="UP000649328"/>
    </source>
</evidence>
<accession>A0A8H7GMQ9</accession>
<reference evidence="2" key="1">
    <citation type="submission" date="2020-10" db="EMBL/GenBank/DDBJ databases">
        <title>The Whole-Genome Sequence of Metschnikowia persimmonesis, a Novel Endophytic Yeast Species Isolated from Medicinal Plant Diospyros kaki Thumb.</title>
        <authorList>
            <person name="Rahmat E."/>
            <person name="Kang Y."/>
        </authorList>
    </citation>
    <scope>NUCLEOTIDE SEQUENCE</scope>
    <source>
        <strain evidence="2">KIOM G15050</strain>
    </source>
</reference>
<gene>
    <name evidence="2" type="ORF">HF325_005993</name>
</gene>
<protein>
    <submittedName>
        <fullName evidence="2">Uncharacterized protein</fullName>
    </submittedName>
</protein>
<dbReference type="EMBL" id="JACBPP010000009">
    <property type="protein sequence ID" value="KAF7999317.1"/>
    <property type="molecule type" value="Genomic_DNA"/>
</dbReference>
<sequence length="378" mass="43135">MVQEVKAESLLLTAEDAKQSLDSISKLLQIAEDAASKRKVDSDEFTKAQRHALLDSFKVKKFHREFKEWEHTQKEVFVETEVKPYNQKYAQMSRVYADYERLAAIFEDARKTTQIPQFSFSLETIKHFENGVLLERVEKGANGEYLSQIALSSLFSLDADSGLPPPSFQVFNKLVNLEYRLRMLLQIKHEVLLRAKTHLAAKNSQWASRDAKLNLFLGTDFRRVYEEIEKIKTSEYEDLKYYEEDFEEEEEDLDDDGENEESRAGSGDENGLVEAEDEHMAETRELEEEMAENMAPNADELDDQPADPDMEVENLGETPTAENSNHPNIDTLDEKDAVESNGTVETAAEQDLSEPSEPGNSATSTENHADEKEDMELD</sequence>
<comment type="caution">
    <text evidence="2">The sequence shown here is derived from an EMBL/GenBank/DDBJ whole genome shotgun (WGS) entry which is preliminary data.</text>
</comment>
<keyword evidence="3" id="KW-1185">Reference proteome</keyword>
<dbReference type="AlphaFoldDB" id="A0A8H7GMQ9"/>
<feature type="compositionally biased region" description="Acidic residues" evidence="1">
    <location>
        <begin position="245"/>
        <end position="259"/>
    </location>
</feature>
<feature type="compositionally biased region" description="Acidic residues" evidence="1">
    <location>
        <begin position="299"/>
        <end position="314"/>
    </location>
</feature>
<dbReference type="OrthoDB" id="4094291at2759"/>
<dbReference type="Proteomes" id="UP000649328">
    <property type="component" value="Unassembled WGS sequence"/>
</dbReference>
<evidence type="ECO:0000313" key="2">
    <source>
        <dbReference type="EMBL" id="KAF7999317.1"/>
    </source>
</evidence>
<feature type="region of interest" description="Disordered" evidence="1">
    <location>
        <begin position="245"/>
        <end position="378"/>
    </location>
</feature>
<evidence type="ECO:0000256" key="1">
    <source>
        <dbReference type="SAM" id="MobiDB-lite"/>
    </source>
</evidence>
<proteinExistence type="predicted"/>